<dbReference type="GO" id="GO:0006310">
    <property type="term" value="P:DNA recombination"/>
    <property type="evidence" value="ECO:0007669"/>
    <property type="project" value="UniProtKB-KW"/>
</dbReference>
<evidence type="ECO:0000313" key="3">
    <source>
        <dbReference type="Proteomes" id="UP000030746"/>
    </source>
</evidence>
<dbReference type="KEGG" id="lgi:LOTGIDRAFT_163153"/>
<dbReference type="HOGENOM" id="CLU_2309167_0_0_1"/>
<dbReference type="GO" id="GO:0015074">
    <property type="term" value="P:DNA integration"/>
    <property type="evidence" value="ECO:0007669"/>
    <property type="project" value="InterPro"/>
</dbReference>
<dbReference type="CTD" id="20239272"/>
<dbReference type="InterPro" id="IPR013762">
    <property type="entry name" value="Integrase-like_cat_sf"/>
</dbReference>
<accession>V4AEL7</accession>
<keyword evidence="3" id="KW-1185">Reference proteome</keyword>
<protein>
    <recommendedName>
        <fullName evidence="4">Tyr recombinase domain-containing protein</fullName>
    </recommendedName>
</protein>
<keyword evidence="1" id="KW-0233">DNA recombination</keyword>
<proteinExistence type="predicted"/>
<dbReference type="Gene3D" id="1.10.443.10">
    <property type="entry name" value="Intergrase catalytic core"/>
    <property type="match status" value="1"/>
</dbReference>
<dbReference type="AlphaFoldDB" id="V4AEL7"/>
<reference evidence="2 3" key="1">
    <citation type="journal article" date="2013" name="Nature">
        <title>Insights into bilaterian evolution from three spiralian genomes.</title>
        <authorList>
            <person name="Simakov O."/>
            <person name="Marletaz F."/>
            <person name="Cho S.J."/>
            <person name="Edsinger-Gonzales E."/>
            <person name="Havlak P."/>
            <person name="Hellsten U."/>
            <person name="Kuo D.H."/>
            <person name="Larsson T."/>
            <person name="Lv J."/>
            <person name="Arendt D."/>
            <person name="Savage R."/>
            <person name="Osoegawa K."/>
            <person name="de Jong P."/>
            <person name="Grimwood J."/>
            <person name="Chapman J.A."/>
            <person name="Shapiro H."/>
            <person name="Aerts A."/>
            <person name="Otillar R.P."/>
            <person name="Terry A.Y."/>
            <person name="Boore J.L."/>
            <person name="Grigoriev I.V."/>
            <person name="Lindberg D.R."/>
            <person name="Seaver E.C."/>
            <person name="Weisblat D.A."/>
            <person name="Putnam N.H."/>
            <person name="Rokhsar D.S."/>
        </authorList>
    </citation>
    <scope>NUCLEOTIDE SEQUENCE [LARGE SCALE GENOMIC DNA]</scope>
</reference>
<sequence>MHRQWIAPVGQNTLAKTVKRMCTAVGFEGFYTNHSLSATCAARLHQNGVEDQLIRRRTGHKSNAIDNYKRTSNKQDAMISCLVQGSRKRKLETCEEPESH</sequence>
<dbReference type="RefSeq" id="XP_009057463.1">
    <property type="nucleotide sequence ID" value="XM_009059215.1"/>
</dbReference>
<evidence type="ECO:0000313" key="2">
    <source>
        <dbReference type="EMBL" id="ESO91791.1"/>
    </source>
</evidence>
<name>V4AEL7_LOTGI</name>
<evidence type="ECO:0008006" key="4">
    <source>
        <dbReference type="Google" id="ProtNLM"/>
    </source>
</evidence>
<dbReference type="InterPro" id="IPR011010">
    <property type="entry name" value="DNA_brk_join_enz"/>
</dbReference>
<dbReference type="Proteomes" id="UP000030746">
    <property type="component" value="Unassembled WGS sequence"/>
</dbReference>
<dbReference type="GO" id="GO:0003677">
    <property type="term" value="F:DNA binding"/>
    <property type="evidence" value="ECO:0007669"/>
    <property type="project" value="InterPro"/>
</dbReference>
<organism evidence="2 3">
    <name type="scientific">Lottia gigantea</name>
    <name type="common">Giant owl limpet</name>
    <dbReference type="NCBI Taxonomy" id="225164"/>
    <lineage>
        <taxon>Eukaryota</taxon>
        <taxon>Metazoa</taxon>
        <taxon>Spiralia</taxon>
        <taxon>Lophotrochozoa</taxon>
        <taxon>Mollusca</taxon>
        <taxon>Gastropoda</taxon>
        <taxon>Patellogastropoda</taxon>
        <taxon>Lottioidea</taxon>
        <taxon>Lottiidae</taxon>
        <taxon>Lottia</taxon>
    </lineage>
</organism>
<dbReference type="SUPFAM" id="SSF56349">
    <property type="entry name" value="DNA breaking-rejoining enzymes"/>
    <property type="match status" value="1"/>
</dbReference>
<dbReference type="EMBL" id="KB202199">
    <property type="protein sequence ID" value="ESO91791.1"/>
    <property type="molecule type" value="Genomic_DNA"/>
</dbReference>
<dbReference type="OrthoDB" id="6144956at2759"/>
<dbReference type="GeneID" id="20239272"/>
<gene>
    <name evidence="2" type="ORF">LOTGIDRAFT_163153</name>
</gene>
<evidence type="ECO:0000256" key="1">
    <source>
        <dbReference type="ARBA" id="ARBA00023172"/>
    </source>
</evidence>